<organism evidence="1 2">
    <name type="scientific">Clytia hemisphaerica</name>
    <dbReference type="NCBI Taxonomy" id="252671"/>
    <lineage>
        <taxon>Eukaryota</taxon>
        <taxon>Metazoa</taxon>
        <taxon>Cnidaria</taxon>
        <taxon>Hydrozoa</taxon>
        <taxon>Hydroidolina</taxon>
        <taxon>Leptothecata</taxon>
        <taxon>Obeliida</taxon>
        <taxon>Clytiidae</taxon>
        <taxon>Clytia</taxon>
    </lineage>
</organism>
<protein>
    <submittedName>
        <fullName evidence="1">Uncharacterized protein</fullName>
    </submittedName>
</protein>
<dbReference type="EnsemblMetazoa" id="CLYHEMT004466.1">
    <property type="protein sequence ID" value="CLYHEMP004466.1"/>
    <property type="gene ID" value="CLYHEMG004466"/>
</dbReference>
<proteinExistence type="predicted"/>
<evidence type="ECO:0000313" key="1">
    <source>
        <dbReference type="EnsemblMetazoa" id="CLYHEMP004466.1"/>
    </source>
</evidence>
<reference evidence="1" key="1">
    <citation type="submission" date="2021-01" db="UniProtKB">
        <authorList>
            <consortium name="EnsemblMetazoa"/>
        </authorList>
    </citation>
    <scope>IDENTIFICATION</scope>
</reference>
<sequence length="123" mass="14029">MVKDIYTLGVLSRVCTKATLIKLKCLVNSWISTKSPRSLSSGYTQSGMFLLFITLNETNIKRGLSIQQHLKRLTTLDKHSIDKTIKSAHDSLKETFKSFAPGFVFYCRRDMSHTNRNTDPKDN</sequence>
<name>A0A7M5UUQ4_9CNID</name>
<dbReference type="AlphaFoldDB" id="A0A7M5UUQ4"/>
<accession>A0A7M5UUQ4</accession>
<keyword evidence="2" id="KW-1185">Reference proteome</keyword>
<dbReference type="Proteomes" id="UP000594262">
    <property type="component" value="Unplaced"/>
</dbReference>
<evidence type="ECO:0000313" key="2">
    <source>
        <dbReference type="Proteomes" id="UP000594262"/>
    </source>
</evidence>